<dbReference type="InParanoid" id="A0A059AZS3"/>
<keyword evidence="1" id="KW-0472">Membrane</keyword>
<feature type="transmembrane region" description="Helical" evidence="1">
    <location>
        <begin position="43"/>
        <end position="62"/>
    </location>
</feature>
<proteinExistence type="predicted"/>
<accession>A0A059AZS3</accession>
<keyword evidence="1" id="KW-1133">Transmembrane helix</keyword>
<organism evidence="2">
    <name type="scientific">Eucalyptus grandis</name>
    <name type="common">Flooded gum</name>
    <dbReference type="NCBI Taxonomy" id="71139"/>
    <lineage>
        <taxon>Eukaryota</taxon>
        <taxon>Viridiplantae</taxon>
        <taxon>Streptophyta</taxon>
        <taxon>Embryophyta</taxon>
        <taxon>Tracheophyta</taxon>
        <taxon>Spermatophyta</taxon>
        <taxon>Magnoliopsida</taxon>
        <taxon>eudicotyledons</taxon>
        <taxon>Gunneridae</taxon>
        <taxon>Pentapetalae</taxon>
        <taxon>rosids</taxon>
        <taxon>malvids</taxon>
        <taxon>Myrtales</taxon>
        <taxon>Myrtaceae</taxon>
        <taxon>Myrtoideae</taxon>
        <taxon>Eucalypteae</taxon>
        <taxon>Eucalyptus</taxon>
    </lineage>
</organism>
<gene>
    <name evidence="2" type="ORF">EUGRSUZ_H02190</name>
</gene>
<protein>
    <submittedName>
        <fullName evidence="2">Uncharacterized protein</fullName>
    </submittedName>
</protein>
<evidence type="ECO:0000256" key="1">
    <source>
        <dbReference type="SAM" id="Phobius"/>
    </source>
</evidence>
<dbReference type="EMBL" id="KK198760">
    <property type="protein sequence ID" value="KCW59452.1"/>
    <property type="molecule type" value="Genomic_DNA"/>
</dbReference>
<sequence>MESFVASKFASILLMQLESDNTRRSKRLRLNRLSRKKRKSKNAVFKMSIVHLSICFFSIPYYKKYFLFGSNLMFLGVNVVSLTILSASFDVRAHNGKFLIWWNSYVPGKYFSN</sequence>
<feature type="transmembrane region" description="Helical" evidence="1">
    <location>
        <begin position="68"/>
        <end position="89"/>
    </location>
</feature>
<keyword evidence="1" id="KW-0812">Transmembrane</keyword>
<reference evidence="2" key="1">
    <citation type="submission" date="2013-07" db="EMBL/GenBank/DDBJ databases">
        <title>The genome of Eucalyptus grandis.</title>
        <authorList>
            <person name="Schmutz J."/>
            <person name="Hayes R."/>
            <person name="Myburg A."/>
            <person name="Tuskan G."/>
            <person name="Grattapaglia D."/>
            <person name="Rokhsar D.S."/>
        </authorList>
    </citation>
    <scope>NUCLEOTIDE SEQUENCE</scope>
    <source>
        <tissue evidence="2">Leaf extractions</tissue>
    </source>
</reference>
<dbReference type="Gramene" id="KCW59452">
    <property type="protein sequence ID" value="KCW59452"/>
    <property type="gene ID" value="EUGRSUZ_H02190"/>
</dbReference>
<dbReference type="AlphaFoldDB" id="A0A059AZS3"/>
<name>A0A059AZS3_EUCGR</name>
<evidence type="ECO:0000313" key="2">
    <source>
        <dbReference type="EMBL" id="KCW59452.1"/>
    </source>
</evidence>